<organism evidence="2 3">
    <name type="scientific">Zizania palustris</name>
    <name type="common">Northern wild rice</name>
    <dbReference type="NCBI Taxonomy" id="103762"/>
    <lineage>
        <taxon>Eukaryota</taxon>
        <taxon>Viridiplantae</taxon>
        <taxon>Streptophyta</taxon>
        <taxon>Embryophyta</taxon>
        <taxon>Tracheophyta</taxon>
        <taxon>Spermatophyta</taxon>
        <taxon>Magnoliopsida</taxon>
        <taxon>Liliopsida</taxon>
        <taxon>Poales</taxon>
        <taxon>Poaceae</taxon>
        <taxon>BOP clade</taxon>
        <taxon>Oryzoideae</taxon>
        <taxon>Oryzeae</taxon>
        <taxon>Zizaniinae</taxon>
        <taxon>Zizania</taxon>
    </lineage>
</organism>
<dbReference type="PANTHER" id="PTHR28141">
    <property type="entry name" value="2',3'-CYCLIC-NUCLEOTIDE 3'-PHOSPHODIESTERASE"/>
    <property type="match status" value="1"/>
</dbReference>
<name>A0A8J5W6P0_ZIZPA</name>
<dbReference type="Proteomes" id="UP000729402">
    <property type="component" value="Unassembled WGS sequence"/>
</dbReference>
<proteinExistence type="predicted"/>
<evidence type="ECO:0000313" key="2">
    <source>
        <dbReference type="EMBL" id="KAG8081649.1"/>
    </source>
</evidence>
<dbReference type="EMBL" id="JAAALK010000102">
    <property type="protein sequence ID" value="KAG8081649.1"/>
    <property type="molecule type" value="Genomic_DNA"/>
</dbReference>
<protein>
    <submittedName>
        <fullName evidence="2">Uncharacterized protein</fullName>
    </submittedName>
</protein>
<dbReference type="GO" id="GO:0004113">
    <property type="term" value="F:2',3'-cyclic-nucleotide 3'-phosphodiesterase activity"/>
    <property type="evidence" value="ECO:0007669"/>
    <property type="project" value="TreeGrafter"/>
</dbReference>
<dbReference type="AlphaFoldDB" id="A0A8J5W6P0"/>
<dbReference type="OrthoDB" id="514292at2759"/>
<reference evidence="2" key="2">
    <citation type="submission" date="2021-02" db="EMBL/GenBank/DDBJ databases">
        <authorList>
            <person name="Kimball J.A."/>
            <person name="Haas M.W."/>
            <person name="Macchietto M."/>
            <person name="Kono T."/>
            <person name="Duquette J."/>
            <person name="Shao M."/>
        </authorList>
    </citation>
    <scope>NUCLEOTIDE SEQUENCE</scope>
    <source>
        <tissue evidence="2">Fresh leaf tissue</tissue>
    </source>
</reference>
<feature type="region of interest" description="Disordered" evidence="1">
    <location>
        <begin position="1"/>
        <end position="23"/>
    </location>
</feature>
<evidence type="ECO:0000256" key="1">
    <source>
        <dbReference type="SAM" id="MobiDB-lite"/>
    </source>
</evidence>
<comment type="caution">
    <text evidence="2">The sequence shown here is derived from an EMBL/GenBank/DDBJ whole genome shotgun (WGS) entry which is preliminary data.</text>
</comment>
<sequence length="135" mass="14623">MDPAGQSPEEITPFGPSRRSQPATGSAACIMAGLRAAHGGPAFDPHATVVGAIRLRRSAAIEALRDDAAGVRPYTARVAGVARGDFFYQCVYLLLEPTPEVVDAAHQRSLLWPLWVSDINPIHATRQPLTWRPDR</sequence>
<accession>A0A8J5W6P0</accession>
<gene>
    <name evidence="2" type="ORF">GUJ93_ZPchr0628g40557</name>
</gene>
<dbReference type="InterPro" id="IPR012386">
    <property type="entry name" value="Cyclic-nucl_3Pdiesterase"/>
</dbReference>
<evidence type="ECO:0000313" key="3">
    <source>
        <dbReference type="Proteomes" id="UP000729402"/>
    </source>
</evidence>
<dbReference type="GO" id="GO:0009187">
    <property type="term" value="P:cyclic nucleotide metabolic process"/>
    <property type="evidence" value="ECO:0007669"/>
    <property type="project" value="TreeGrafter"/>
</dbReference>
<keyword evidence="3" id="KW-1185">Reference proteome</keyword>
<reference evidence="2" key="1">
    <citation type="journal article" date="2021" name="bioRxiv">
        <title>Whole Genome Assembly and Annotation of Northern Wild Rice, Zizania palustris L., Supports a Whole Genome Duplication in the Zizania Genus.</title>
        <authorList>
            <person name="Haas M."/>
            <person name="Kono T."/>
            <person name="Macchietto M."/>
            <person name="Millas R."/>
            <person name="McGilp L."/>
            <person name="Shao M."/>
            <person name="Duquette J."/>
            <person name="Hirsch C.N."/>
            <person name="Kimball J."/>
        </authorList>
    </citation>
    <scope>NUCLEOTIDE SEQUENCE</scope>
    <source>
        <tissue evidence="2">Fresh leaf tissue</tissue>
    </source>
</reference>
<dbReference type="PANTHER" id="PTHR28141:SF1">
    <property type="entry name" value="2',3'-CYCLIC-NUCLEOTIDE 3'-PHOSPHODIESTERASE"/>
    <property type="match status" value="1"/>
</dbReference>